<evidence type="ECO:0000256" key="1">
    <source>
        <dbReference type="SAM" id="Phobius"/>
    </source>
</evidence>
<dbReference type="AlphaFoldDB" id="A0A0E9V120"/>
<reference evidence="2" key="1">
    <citation type="submission" date="2014-11" db="EMBL/GenBank/DDBJ databases">
        <authorList>
            <person name="Amaro Gonzalez C."/>
        </authorList>
    </citation>
    <scope>NUCLEOTIDE SEQUENCE</scope>
</reference>
<reference evidence="2" key="2">
    <citation type="journal article" date="2015" name="Fish Shellfish Immunol.">
        <title>Early steps in the European eel (Anguilla anguilla)-Vibrio vulnificus interaction in the gills: Role of the RtxA13 toxin.</title>
        <authorList>
            <person name="Callol A."/>
            <person name="Pajuelo D."/>
            <person name="Ebbesson L."/>
            <person name="Teles M."/>
            <person name="MacKenzie S."/>
            <person name="Amaro C."/>
        </authorList>
    </citation>
    <scope>NUCLEOTIDE SEQUENCE</scope>
</reference>
<keyword evidence="1" id="KW-0472">Membrane</keyword>
<sequence>MVRWHCACGYVYDLVHCMCVCASVCVCVCGLCMIR</sequence>
<evidence type="ECO:0000313" key="2">
    <source>
        <dbReference type="EMBL" id="JAH71155.1"/>
    </source>
</evidence>
<proteinExistence type="predicted"/>
<organism evidence="2">
    <name type="scientific">Anguilla anguilla</name>
    <name type="common">European freshwater eel</name>
    <name type="synonym">Muraena anguilla</name>
    <dbReference type="NCBI Taxonomy" id="7936"/>
    <lineage>
        <taxon>Eukaryota</taxon>
        <taxon>Metazoa</taxon>
        <taxon>Chordata</taxon>
        <taxon>Craniata</taxon>
        <taxon>Vertebrata</taxon>
        <taxon>Euteleostomi</taxon>
        <taxon>Actinopterygii</taxon>
        <taxon>Neopterygii</taxon>
        <taxon>Teleostei</taxon>
        <taxon>Anguilliformes</taxon>
        <taxon>Anguillidae</taxon>
        <taxon>Anguilla</taxon>
    </lineage>
</organism>
<keyword evidence="1" id="KW-0812">Transmembrane</keyword>
<dbReference type="EMBL" id="GBXM01037422">
    <property type="protein sequence ID" value="JAH71155.1"/>
    <property type="molecule type" value="Transcribed_RNA"/>
</dbReference>
<feature type="transmembrane region" description="Helical" evidence="1">
    <location>
        <begin position="12"/>
        <end position="34"/>
    </location>
</feature>
<accession>A0A0E9V120</accession>
<keyword evidence="1" id="KW-1133">Transmembrane helix</keyword>
<protein>
    <submittedName>
        <fullName evidence="2">Uncharacterized protein</fullName>
    </submittedName>
</protein>
<name>A0A0E9V120_ANGAN</name>